<evidence type="ECO:0000259" key="5">
    <source>
        <dbReference type="PROSITE" id="PS50404"/>
    </source>
</evidence>
<organism evidence="7">
    <name type="scientific">Talaromyces marneffei PM1</name>
    <dbReference type="NCBI Taxonomy" id="1077442"/>
    <lineage>
        <taxon>Eukaryota</taxon>
        <taxon>Fungi</taxon>
        <taxon>Dikarya</taxon>
        <taxon>Ascomycota</taxon>
        <taxon>Pezizomycotina</taxon>
        <taxon>Eurotiomycetes</taxon>
        <taxon>Eurotiomycetidae</taxon>
        <taxon>Eurotiales</taxon>
        <taxon>Trichocomaceae</taxon>
        <taxon>Talaromyces</taxon>
        <taxon>Talaromyces sect. Talaromyces</taxon>
    </lineage>
</organism>
<dbReference type="Pfam" id="PF00043">
    <property type="entry name" value="GST_C"/>
    <property type="match status" value="1"/>
</dbReference>
<dbReference type="InterPro" id="IPR004045">
    <property type="entry name" value="Glutathione_S-Trfase_N"/>
</dbReference>
<dbReference type="eggNOG" id="KOG0867">
    <property type="taxonomic scope" value="Eukaryota"/>
</dbReference>
<dbReference type="SUPFAM" id="SSF47616">
    <property type="entry name" value="GST C-terminal domain-like"/>
    <property type="match status" value="1"/>
</dbReference>
<comment type="similarity">
    <text evidence="1">Belongs to the GST superfamily.</text>
</comment>
<dbReference type="AlphaFoldDB" id="A0A093VLP9"/>
<evidence type="ECO:0000256" key="2">
    <source>
        <dbReference type="ARBA" id="ARBA00012452"/>
    </source>
</evidence>
<dbReference type="EMBL" id="JPOX01000001">
    <property type="protein sequence ID" value="KFX53135.1"/>
    <property type="molecule type" value="Genomic_DNA"/>
</dbReference>
<evidence type="ECO:0000313" key="7">
    <source>
        <dbReference type="EMBL" id="KFX53135.1"/>
    </source>
</evidence>
<proteinExistence type="inferred from homology"/>
<feature type="domain" description="GST N-terminal" evidence="5">
    <location>
        <begin position="13"/>
        <end position="111"/>
    </location>
</feature>
<feature type="domain" description="GST C-terminal" evidence="6">
    <location>
        <begin position="117"/>
        <end position="251"/>
    </location>
</feature>
<dbReference type="Pfam" id="PF13409">
    <property type="entry name" value="GST_N_2"/>
    <property type="match status" value="1"/>
</dbReference>
<dbReference type="InterPro" id="IPR036249">
    <property type="entry name" value="Thioredoxin-like_sf"/>
</dbReference>
<dbReference type="InterPro" id="IPR004046">
    <property type="entry name" value="GST_C"/>
</dbReference>
<sequence length="251" mass="27832">MDGHHVSSDRVTLYVKKATHTSGPNVAKLLILLDLLHIPYDYKVLTSPSESEWFGEINPYKMVPAITSLEESVVIQQEGGREKEDKATAVLNVFESSACLTFLADKYDREGLYKGKTLAERARVSSWLMAYTAGLGPTGKWWLTLKVGHASTIGNALEILAAAIKKEYSILEARLNEPGQQYIALADRLTIADIAILPFANAQIAMSAQIEFGEYPALKAWSEKVLAMPEVGRAFMRVQTFGHEDEAKEER</sequence>
<evidence type="ECO:0000256" key="1">
    <source>
        <dbReference type="ARBA" id="ARBA00007409"/>
    </source>
</evidence>
<dbReference type="InterPro" id="IPR040079">
    <property type="entry name" value="Glutathione_S-Trfase"/>
</dbReference>
<comment type="catalytic activity">
    <reaction evidence="4">
        <text>RX + glutathione = an S-substituted glutathione + a halide anion + H(+)</text>
        <dbReference type="Rhea" id="RHEA:16437"/>
        <dbReference type="ChEBI" id="CHEBI:15378"/>
        <dbReference type="ChEBI" id="CHEBI:16042"/>
        <dbReference type="ChEBI" id="CHEBI:17792"/>
        <dbReference type="ChEBI" id="CHEBI:57925"/>
        <dbReference type="ChEBI" id="CHEBI:90779"/>
        <dbReference type="EC" id="2.5.1.18"/>
    </reaction>
</comment>
<dbReference type="Gene3D" id="1.20.1050.130">
    <property type="match status" value="1"/>
</dbReference>
<evidence type="ECO:0000256" key="3">
    <source>
        <dbReference type="ARBA" id="ARBA00022679"/>
    </source>
</evidence>
<name>A0A093VLP9_TALMA</name>
<evidence type="ECO:0000256" key="4">
    <source>
        <dbReference type="ARBA" id="ARBA00047960"/>
    </source>
</evidence>
<evidence type="ECO:0000259" key="6">
    <source>
        <dbReference type="PROSITE" id="PS50405"/>
    </source>
</evidence>
<dbReference type="SFLD" id="SFLDS00019">
    <property type="entry name" value="Glutathione_Transferase_(cytos"/>
    <property type="match status" value="1"/>
</dbReference>
<dbReference type="PANTHER" id="PTHR44051">
    <property type="entry name" value="GLUTATHIONE S-TRANSFERASE-RELATED"/>
    <property type="match status" value="1"/>
</dbReference>
<dbReference type="SUPFAM" id="SSF52833">
    <property type="entry name" value="Thioredoxin-like"/>
    <property type="match status" value="1"/>
</dbReference>
<dbReference type="InterPro" id="IPR010987">
    <property type="entry name" value="Glutathione-S-Trfase_C-like"/>
</dbReference>
<dbReference type="InterPro" id="IPR036282">
    <property type="entry name" value="Glutathione-S-Trfase_C_sf"/>
</dbReference>
<accession>A0A093VLP9</accession>
<protein>
    <recommendedName>
        <fullName evidence="2">glutathione transferase</fullName>
        <ecNumber evidence="2">2.5.1.18</ecNumber>
    </recommendedName>
</protein>
<dbReference type="PANTHER" id="PTHR44051:SF20">
    <property type="entry name" value="GLUTATHIONE TRANSFERASE 1 (EUROFUNG)"/>
    <property type="match status" value="1"/>
</dbReference>
<reference evidence="7" key="1">
    <citation type="journal article" date="2014" name="PLoS Genet.">
        <title>Signature Gene Expression Reveals Novel Clues to the Molecular Mechanisms of Dimorphic Transition in Penicillium marneffei.</title>
        <authorList>
            <person name="Yang E."/>
            <person name="Wang G."/>
            <person name="Cai J."/>
            <person name="Woo P.C."/>
            <person name="Lau S.K."/>
            <person name="Yuen K.-Y."/>
            <person name="Chow W.-N."/>
            <person name="Lin X."/>
        </authorList>
    </citation>
    <scope>NUCLEOTIDE SEQUENCE [LARGE SCALE GENOMIC DNA]</scope>
    <source>
        <strain evidence="7">PM1</strain>
    </source>
</reference>
<dbReference type="GO" id="GO:0004364">
    <property type="term" value="F:glutathione transferase activity"/>
    <property type="evidence" value="ECO:0007669"/>
    <property type="project" value="UniProtKB-EC"/>
</dbReference>
<dbReference type="EC" id="2.5.1.18" evidence="2"/>
<keyword evidence="3 7" id="KW-0808">Transferase</keyword>
<dbReference type="SFLD" id="SFLDG00358">
    <property type="entry name" value="Main_(cytGST)"/>
    <property type="match status" value="1"/>
</dbReference>
<comment type="caution">
    <text evidence="7">The sequence shown here is derived from an EMBL/GenBank/DDBJ whole genome shotgun (WGS) entry which is preliminary data.</text>
</comment>
<dbReference type="PROSITE" id="PS50405">
    <property type="entry name" value="GST_CTER"/>
    <property type="match status" value="1"/>
</dbReference>
<dbReference type="PROSITE" id="PS50404">
    <property type="entry name" value="GST_NTER"/>
    <property type="match status" value="1"/>
</dbReference>
<gene>
    <name evidence="7" type="ORF">GQ26_0010160</name>
</gene>